<keyword evidence="1" id="KW-0472">Membrane</keyword>
<accession>A0ABS4PDK5</accession>
<evidence type="ECO:0000313" key="2">
    <source>
        <dbReference type="EMBL" id="MBP2170719.1"/>
    </source>
</evidence>
<reference evidence="3" key="2">
    <citation type="submission" date="2023-07" db="EMBL/GenBank/DDBJ databases">
        <title>Genome mining of underrepresented organisms for secondary metabolites.</title>
        <authorList>
            <person name="D'Agostino P.M."/>
        </authorList>
    </citation>
    <scope>NUCLEOTIDE SEQUENCE [LARGE SCALE GENOMIC DNA]</scope>
    <source>
        <strain evidence="3">WS4403</strain>
    </source>
</reference>
<dbReference type="InterPro" id="IPR021676">
    <property type="entry name" value="DUF3262"/>
</dbReference>
<proteinExistence type="predicted"/>
<gene>
    <name evidence="2" type="ORF">J2125_003911</name>
</gene>
<feature type="transmembrane region" description="Helical" evidence="1">
    <location>
        <begin position="56"/>
        <end position="76"/>
    </location>
</feature>
<reference evidence="2 3" key="1">
    <citation type="submission" date="2021-03" db="EMBL/GenBank/DDBJ databases">
        <authorList>
            <person name="D'Agostino P."/>
            <person name="Huntemann M."/>
            <person name="Clum A."/>
            <person name="Spunde A."/>
            <person name="Palaniappan K."/>
            <person name="Ritter S."/>
            <person name="Mikhailova N."/>
            <person name="Chen I.-M."/>
            <person name="Stamatis D."/>
            <person name="Reddy T."/>
            <person name="O'Malley R."/>
            <person name="Daum C."/>
            <person name="Shapiro N."/>
            <person name="Ivanova N."/>
            <person name="Kyrpides N."/>
            <person name="Woyke T."/>
        </authorList>
    </citation>
    <scope>NUCLEOTIDE SEQUENCE [LARGE SCALE GENOMIC DNA]</scope>
    <source>
        <strain evidence="2 3">WS4403</strain>
    </source>
</reference>
<sequence>MSDEQINAFRAGSLTDPQAVNLLMLSLFCATLLLWSSWALISAYRGVASHRLSWRELGGMAARTLLLLLVSFLLVLS</sequence>
<evidence type="ECO:0000256" key="1">
    <source>
        <dbReference type="SAM" id="Phobius"/>
    </source>
</evidence>
<dbReference type="EMBL" id="JAGGMQ010000001">
    <property type="protein sequence ID" value="MBP2170719.1"/>
    <property type="molecule type" value="Genomic_DNA"/>
</dbReference>
<protein>
    <submittedName>
        <fullName evidence="2">Integrating conjugative element protein (TIGR03758 family)</fullName>
    </submittedName>
</protein>
<comment type="caution">
    <text evidence="2">The sequence shown here is derived from an EMBL/GenBank/DDBJ whole genome shotgun (WGS) entry which is preliminary data.</text>
</comment>
<name>A0ABS4PDK5_9GAMM</name>
<feature type="transmembrane region" description="Helical" evidence="1">
    <location>
        <begin position="20"/>
        <end position="44"/>
    </location>
</feature>
<evidence type="ECO:0000313" key="3">
    <source>
        <dbReference type="Proteomes" id="UP001195624"/>
    </source>
</evidence>
<dbReference type="NCBIfam" id="TIGR03758">
    <property type="entry name" value="conj_TIGR03758"/>
    <property type="match status" value="1"/>
</dbReference>
<dbReference type="Pfam" id="PF11660">
    <property type="entry name" value="DUF3262"/>
    <property type="match status" value="1"/>
</dbReference>
<keyword evidence="1" id="KW-1133">Transmembrane helix</keyword>
<keyword evidence="1" id="KW-0812">Transmembrane</keyword>
<dbReference type="RefSeq" id="WP_017802565.1">
    <property type="nucleotide sequence ID" value="NZ_JAGGMQ010000001.1"/>
</dbReference>
<organism evidence="2 3">
    <name type="scientific">Winslowiella toletana</name>
    <dbReference type="NCBI Taxonomy" id="92490"/>
    <lineage>
        <taxon>Bacteria</taxon>
        <taxon>Pseudomonadati</taxon>
        <taxon>Pseudomonadota</taxon>
        <taxon>Gammaproteobacteria</taxon>
        <taxon>Enterobacterales</taxon>
        <taxon>Erwiniaceae</taxon>
        <taxon>Winslowiella</taxon>
    </lineage>
</organism>
<dbReference type="Proteomes" id="UP001195624">
    <property type="component" value="Unassembled WGS sequence"/>
</dbReference>
<keyword evidence="3" id="KW-1185">Reference proteome</keyword>